<feature type="domain" description="4Fe-4S ferredoxin-type" evidence="8">
    <location>
        <begin position="26"/>
        <end position="65"/>
    </location>
</feature>
<evidence type="ECO:0000313" key="9">
    <source>
        <dbReference type="EMBL" id="MPM67338.1"/>
    </source>
</evidence>
<comment type="caution">
    <text evidence="9">The sequence shown here is derived from an EMBL/GenBank/DDBJ whole genome shotgun (WGS) entry which is preliminary data.</text>
</comment>
<keyword evidence="2" id="KW-0004">4Fe-4S</keyword>
<gene>
    <name evidence="9" type="ORF">SDC9_114260</name>
</gene>
<proteinExistence type="predicted"/>
<evidence type="ECO:0000256" key="1">
    <source>
        <dbReference type="ARBA" id="ARBA00022448"/>
    </source>
</evidence>
<keyword evidence="4" id="KW-0249">Electron transport</keyword>
<keyword evidence="6" id="KW-0411">Iron-sulfur</keyword>
<dbReference type="EMBL" id="VSSQ01021631">
    <property type="protein sequence ID" value="MPM67338.1"/>
    <property type="molecule type" value="Genomic_DNA"/>
</dbReference>
<evidence type="ECO:0000259" key="8">
    <source>
        <dbReference type="Pfam" id="PF12801"/>
    </source>
</evidence>
<evidence type="ECO:0000256" key="7">
    <source>
        <dbReference type="SAM" id="Phobius"/>
    </source>
</evidence>
<dbReference type="InterPro" id="IPR017896">
    <property type="entry name" value="4Fe4S_Fe-S-bd"/>
</dbReference>
<dbReference type="PANTHER" id="PTHR30176:SF3">
    <property type="entry name" value="FERREDOXIN-TYPE PROTEIN NAPH"/>
    <property type="match status" value="1"/>
</dbReference>
<dbReference type="PANTHER" id="PTHR30176">
    <property type="entry name" value="FERREDOXIN-TYPE PROTEIN NAPH"/>
    <property type="match status" value="1"/>
</dbReference>
<dbReference type="AlphaFoldDB" id="A0A645BQF2"/>
<evidence type="ECO:0000256" key="3">
    <source>
        <dbReference type="ARBA" id="ARBA00022723"/>
    </source>
</evidence>
<keyword evidence="7" id="KW-1133">Transmembrane helix</keyword>
<keyword evidence="1" id="KW-0813">Transport</keyword>
<keyword evidence="7" id="KW-0472">Membrane</keyword>
<organism evidence="9">
    <name type="scientific">bioreactor metagenome</name>
    <dbReference type="NCBI Taxonomy" id="1076179"/>
    <lineage>
        <taxon>unclassified sequences</taxon>
        <taxon>metagenomes</taxon>
        <taxon>ecological metagenomes</taxon>
    </lineage>
</organism>
<feature type="domain" description="4Fe-4S ferredoxin-type" evidence="8">
    <location>
        <begin position="150"/>
        <end position="184"/>
    </location>
</feature>
<dbReference type="InterPro" id="IPR051684">
    <property type="entry name" value="Electron_Trans/Redox"/>
</dbReference>
<sequence>MKKEWHDYLWLISLLYLVLGFFNILFAWLGLLCFFIPLLVAALGGGKAYCNNYCGRGQLFSVLGGKYNLSRKKDPPKFLTSRWFRYGFLVFFLVMFAQMLWNTWLVFAGAGSLRQVVTLLWTFKLPWHWAYHGTALPIWAAQFAFGFYGVMLTSTVLGLLTMVLFKPRTWCVYCPMGTMTQLISFAKNGSEADTKALKNN</sequence>
<keyword evidence="5" id="KW-0408">Iron</keyword>
<dbReference type="GO" id="GO:0046872">
    <property type="term" value="F:metal ion binding"/>
    <property type="evidence" value="ECO:0007669"/>
    <property type="project" value="UniProtKB-KW"/>
</dbReference>
<dbReference type="GO" id="GO:0005886">
    <property type="term" value="C:plasma membrane"/>
    <property type="evidence" value="ECO:0007669"/>
    <property type="project" value="TreeGrafter"/>
</dbReference>
<feature type="transmembrane region" description="Helical" evidence="7">
    <location>
        <begin position="12"/>
        <end position="39"/>
    </location>
</feature>
<dbReference type="GO" id="GO:0051539">
    <property type="term" value="F:4 iron, 4 sulfur cluster binding"/>
    <property type="evidence" value="ECO:0007669"/>
    <property type="project" value="UniProtKB-KW"/>
</dbReference>
<feature type="transmembrane region" description="Helical" evidence="7">
    <location>
        <begin position="83"/>
        <end position="101"/>
    </location>
</feature>
<accession>A0A645BQF2</accession>
<feature type="transmembrane region" description="Helical" evidence="7">
    <location>
        <begin position="143"/>
        <end position="165"/>
    </location>
</feature>
<dbReference type="Pfam" id="PF12801">
    <property type="entry name" value="Fer4_5"/>
    <property type="match status" value="2"/>
</dbReference>
<evidence type="ECO:0000256" key="5">
    <source>
        <dbReference type="ARBA" id="ARBA00023004"/>
    </source>
</evidence>
<evidence type="ECO:0000256" key="6">
    <source>
        <dbReference type="ARBA" id="ARBA00023014"/>
    </source>
</evidence>
<evidence type="ECO:0000256" key="4">
    <source>
        <dbReference type="ARBA" id="ARBA00022982"/>
    </source>
</evidence>
<protein>
    <recommendedName>
        <fullName evidence="8">4Fe-4S ferredoxin-type domain-containing protein</fullName>
    </recommendedName>
</protein>
<reference evidence="9" key="1">
    <citation type="submission" date="2019-08" db="EMBL/GenBank/DDBJ databases">
        <authorList>
            <person name="Kucharzyk K."/>
            <person name="Murdoch R.W."/>
            <person name="Higgins S."/>
            <person name="Loffler F."/>
        </authorList>
    </citation>
    <scope>NUCLEOTIDE SEQUENCE</scope>
</reference>
<keyword evidence="3" id="KW-0479">Metal-binding</keyword>
<keyword evidence="7" id="KW-0812">Transmembrane</keyword>
<name>A0A645BQF2_9ZZZZ</name>
<evidence type="ECO:0000256" key="2">
    <source>
        <dbReference type="ARBA" id="ARBA00022485"/>
    </source>
</evidence>